<dbReference type="PANTHER" id="PTHR44167:SF24">
    <property type="entry name" value="SERINE_THREONINE-PROTEIN KINASE CHK2"/>
    <property type="match status" value="1"/>
</dbReference>
<evidence type="ECO:0000256" key="3">
    <source>
        <dbReference type="ARBA" id="ARBA00022527"/>
    </source>
</evidence>
<evidence type="ECO:0000256" key="4">
    <source>
        <dbReference type="ARBA" id="ARBA00022741"/>
    </source>
</evidence>
<keyword evidence="5 12" id="KW-0418">Kinase</keyword>
<proteinExistence type="inferred from homology"/>
<accession>A0A6A5X4M7</accession>
<dbReference type="AlphaFoldDB" id="A0A6A5X4M7"/>
<keyword evidence="5 12" id="KW-0808">Transferase</keyword>
<dbReference type="PANTHER" id="PTHR44167">
    <property type="entry name" value="OVARIAN-SPECIFIC SERINE/THREONINE-PROTEIN KINASE LOK-RELATED"/>
    <property type="match status" value="1"/>
</dbReference>
<dbReference type="Gene3D" id="2.60.200.20">
    <property type="match status" value="1"/>
</dbReference>
<reference evidence="12" key="1">
    <citation type="journal article" date="2020" name="Stud. Mycol.">
        <title>101 Dothideomycetes genomes: a test case for predicting lifestyles and emergence of pathogens.</title>
        <authorList>
            <person name="Haridas S."/>
            <person name="Albert R."/>
            <person name="Binder M."/>
            <person name="Bloem J."/>
            <person name="Labutti K."/>
            <person name="Salamov A."/>
            <person name="Andreopoulos B."/>
            <person name="Baker S."/>
            <person name="Barry K."/>
            <person name="Bills G."/>
            <person name="Bluhm B."/>
            <person name="Cannon C."/>
            <person name="Castanera R."/>
            <person name="Culley D."/>
            <person name="Daum C."/>
            <person name="Ezra D."/>
            <person name="Gonzalez J."/>
            <person name="Henrissat B."/>
            <person name="Kuo A."/>
            <person name="Liang C."/>
            <person name="Lipzen A."/>
            <person name="Lutzoni F."/>
            <person name="Magnuson J."/>
            <person name="Mondo S."/>
            <person name="Nolan M."/>
            <person name="Ohm R."/>
            <person name="Pangilinan J."/>
            <person name="Park H.-J."/>
            <person name="Ramirez L."/>
            <person name="Alfaro M."/>
            <person name="Sun H."/>
            <person name="Tritt A."/>
            <person name="Yoshinaga Y."/>
            <person name="Zwiers L.-H."/>
            <person name="Turgeon B."/>
            <person name="Goodwin S."/>
            <person name="Spatafora J."/>
            <person name="Crous P."/>
            <person name="Grigoriev I."/>
        </authorList>
    </citation>
    <scope>NUCLEOTIDE SEQUENCE</scope>
    <source>
        <strain evidence="12">CBS 123094</strain>
    </source>
</reference>
<gene>
    <name evidence="12" type="ORF">P154DRAFT_453103</name>
</gene>
<evidence type="ECO:0000256" key="10">
    <source>
        <dbReference type="SAM" id="MobiDB-lite"/>
    </source>
</evidence>
<dbReference type="InterPro" id="IPR008984">
    <property type="entry name" value="SMAD_FHA_dom_sf"/>
</dbReference>
<feature type="binding site" evidence="9">
    <location>
        <position position="266"/>
    </location>
    <ligand>
        <name>ATP</name>
        <dbReference type="ChEBI" id="CHEBI:30616"/>
    </ligand>
</feature>
<evidence type="ECO:0000256" key="9">
    <source>
        <dbReference type="PROSITE-ProRule" id="PRU10141"/>
    </source>
</evidence>
<dbReference type="Proteomes" id="UP000799779">
    <property type="component" value="Unassembled WGS sequence"/>
</dbReference>
<dbReference type="EMBL" id="ML977556">
    <property type="protein sequence ID" value="KAF2007836.1"/>
    <property type="molecule type" value="Genomic_DNA"/>
</dbReference>
<dbReference type="Pfam" id="PF00069">
    <property type="entry name" value="Pkinase"/>
    <property type="match status" value="1"/>
</dbReference>
<evidence type="ECO:0000313" key="13">
    <source>
        <dbReference type="Proteomes" id="UP000799779"/>
    </source>
</evidence>
<dbReference type="SUPFAM" id="SSF56112">
    <property type="entry name" value="Protein kinase-like (PK-like)"/>
    <property type="match status" value="1"/>
</dbReference>
<sequence>MYNSDVFAVITAHDQKNKASSALELDHNLRWFYKATGGVAFKPTIDSRDTTPAEDSQDDEEMSSTVNRLVVSFSKLLALGDLMNGLQLGTNPVCCHVLLGHRGTKGISGRQCNIVVDDNLNIWLHDYHSTHGTAVGQNGKNQNDVRRKETWLMAYPPGAPGGFQDMTINCGSLAIMIEFPNHRDGAPSYVENLRAFVEKCQKAAENPTGIGALGLESEPLTQAPSEAPTPRDRLVYYELGTVGTGAYGQVIKIIKARDGKVLAAKKFNPPPNRNKRRWDDDYPRWLRKIRREFDLVKDNPHPNVIKVFELRETPEPTIIMEYYPLGHIDSTTGTNEAEYVTAWGQILDGLQHLHAKGVAHRDLKPENILIERSPLFRVVIADFGMAKVTKDKQLRTFCGTLKYVAPEVFPGIIRDGLSDGYDFLADIFSLGVMVYDWMYIAPILPETPAPGVNGKVSSDQWYDWLKEWVGLLYNKLEDEESDPAIEILDYMVVDVDRRWSAKKCLAHGLDNGLFDRRREDGLVINHLGM</sequence>
<comment type="catalytic activity">
    <reaction evidence="8">
        <text>L-seryl-[protein] + ATP = O-phospho-L-seryl-[protein] + ADP + H(+)</text>
        <dbReference type="Rhea" id="RHEA:17989"/>
        <dbReference type="Rhea" id="RHEA-COMP:9863"/>
        <dbReference type="Rhea" id="RHEA-COMP:11604"/>
        <dbReference type="ChEBI" id="CHEBI:15378"/>
        <dbReference type="ChEBI" id="CHEBI:29999"/>
        <dbReference type="ChEBI" id="CHEBI:30616"/>
        <dbReference type="ChEBI" id="CHEBI:83421"/>
        <dbReference type="ChEBI" id="CHEBI:456216"/>
        <dbReference type="EC" id="2.7.11.1"/>
    </reaction>
</comment>
<dbReference type="PROSITE" id="PS50011">
    <property type="entry name" value="PROTEIN_KINASE_DOM"/>
    <property type="match status" value="1"/>
</dbReference>
<feature type="domain" description="Protein kinase" evidence="11">
    <location>
        <begin position="236"/>
        <end position="510"/>
    </location>
</feature>
<dbReference type="Pfam" id="PF00498">
    <property type="entry name" value="FHA"/>
    <property type="match status" value="1"/>
</dbReference>
<dbReference type="EC" id="2.7.11.1" evidence="2"/>
<dbReference type="InterPro" id="IPR000253">
    <property type="entry name" value="FHA_dom"/>
</dbReference>
<evidence type="ECO:0000256" key="6">
    <source>
        <dbReference type="ARBA" id="ARBA00022840"/>
    </source>
</evidence>
<dbReference type="InterPro" id="IPR011009">
    <property type="entry name" value="Kinase-like_dom_sf"/>
</dbReference>
<dbReference type="GO" id="GO:0004674">
    <property type="term" value="F:protein serine/threonine kinase activity"/>
    <property type="evidence" value="ECO:0007669"/>
    <property type="project" value="UniProtKB-KW"/>
</dbReference>
<comment type="similarity">
    <text evidence="1">Belongs to the protein kinase superfamily. CAMK Ser/Thr protein kinase family. CHEK2 subfamily.</text>
</comment>
<dbReference type="OrthoDB" id="10252171at2759"/>
<organism evidence="12 13">
    <name type="scientific">Amniculicola lignicola CBS 123094</name>
    <dbReference type="NCBI Taxonomy" id="1392246"/>
    <lineage>
        <taxon>Eukaryota</taxon>
        <taxon>Fungi</taxon>
        <taxon>Dikarya</taxon>
        <taxon>Ascomycota</taxon>
        <taxon>Pezizomycotina</taxon>
        <taxon>Dothideomycetes</taxon>
        <taxon>Pleosporomycetidae</taxon>
        <taxon>Pleosporales</taxon>
        <taxon>Amniculicolaceae</taxon>
        <taxon>Amniculicola</taxon>
    </lineage>
</organism>
<evidence type="ECO:0000256" key="1">
    <source>
        <dbReference type="ARBA" id="ARBA00005575"/>
    </source>
</evidence>
<dbReference type="CDD" id="cd00060">
    <property type="entry name" value="FHA"/>
    <property type="match status" value="1"/>
</dbReference>
<keyword evidence="4 9" id="KW-0547">Nucleotide-binding</keyword>
<keyword evidence="6 9" id="KW-0067">ATP-binding</keyword>
<dbReference type="GO" id="GO:0005634">
    <property type="term" value="C:nucleus"/>
    <property type="evidence" value="ECO:0007669"/>
    <property type="project" value="TreeGrafter"/>
</dbReference>
<evidence type="ECO:0000256" key="2">
    <source>
        <dbReference type="ARBA" id="ARBA00012513"/>
    </source>
</evidence>
<name>A0A6A5X4M7_9PLEO</name>
<dbReference type="PROSITE" id="PS00107">
    <property type="entry name" value="PROTEIN_KINASE_ATP"/>
    <property type="match status" value="1"/>
</dbReference>
<evidence type="ECO:0000259" key="11">
    <source>
        <dbReference type="PROSITE" id="PS50011"/>
    </source>
</evidence>
<keyword evidence="13" id="KW-1185">Reference proteome</keyword>
<keyword evidence="3" id="KW-0723">Serine/threonine-protein kinase</keyword>
<dbReference type="GO" id="GO:0044773">
    <property type="term" value="P:mitotic DNA damage checkpoint signaling"/>
    <property type="evidence" value="ECO:0007669"/>
    <property type="project" value="TreeGrafter"/>
</dbReference>
<dbReference type="Gene3D" id="1.10.510.10">
    <property type="entry name" value="Transferase(Phosphotransferase) domain 1"/>
    <property type="match status" value="1"/>
</dbReference>
<dbReference type="InterPro" id="IPR000719">
    <property type="entry name" value="Prot_kinase_dom"/>
</dbReference>
<evidence type="ECO:0000256" key="7">
    <source>
        <dbReference type="ARBA" id="ARBA00047899"/>
    </source>
</evidence>
<dbReference type="PROSITE" id="PS00108">
    <property type="entry name" value="PROTEIN_KINASE_ST"/>
    <property type="match status" value="1"/>
</dbReference>
<dbReference type="SMART" id="SM00220">
    <property type="entry name" value="S_TKc"/>
    <property type="match status" value="1"/>
</dbReference>
<dbReference type="InterPro" id="IPR008271">
    <property type="entry name" value="Ser/Thr_kinase_AS"/>
</dbReference>
<evidence type="ECO:0000313" key="12">
    <source>
        <dbReference type="EMBL" id="KAF2007836.1"/>
    </source>
</evidence>
<feature type="region of interest" description="Disordered" evidence="10">
    <location>
        <begin position="44"/>
        <end position="63"/>
    </location>
</feature>
<protein>
    <recommendedName>
        <fullName evidence="2">non-specific serine/threonine protein kinase</fullName>
        <ecNumber evidence="2">2.7.11.1</ecNumber>
    </recommendedName>
</protein>
<comment type="catalytic activity">
    <reaction evidence="7">
        <text>L-threonyl-[protein] + ATP = O-phospho-L-threonyl-[protein] + ADP + H(+)</text>
        <dbReference type="Rhea" id="RHEA:46608"/>
        <dbReference type="Rhea" id="RHEA-COMP:11060"/>
        <dbReference type="Rhea" id="RHEA-COMP:11605"/>
        <dbReference type="ChEBI" id="CHEBI:15378"/>
        <dbReference type="ChEBI" id="CHEBI:30013"/>
        <dbReference type="ChEBI" id="CHEBI:30616"/>
        <dbReference type="ChEBI" id="CHEBI:61977"/>
        <dbReference type="ChEBI" id="CHEBI:456216"/>
        <dbReference type="EC" id="2.7.11.1"/>
    </reaction>
</comment>
<evidence type="ECO:0000256" key="8">
    <source>
        <dbReference type="ARBA" id="ARBA00048679"/>
    </source>
</evidence>
<evidence type="ECO:0000256" key="5">
    <source>
        <dbReference type="ARBA" id="ARBA00022777"/>
    </source>
</evidence>
<dbReference type="SUPFAM" id="SSF49879">
    <property type="entry name" value="SMAD/FHA domain"/>
    <property type="match status" value="1"/>
</dbReference>
<dbReference type="InterPro" id="IPR017441">
    <property type="entry name" value="Protein_kinase_ATP_BS"/>
</dbReference>
<dbReference type="GO" id="GO:0005524">
    <property type="term" value="F:ATP binding"/>
    <property type="evidence" value="ECO:0007669"/>
    <property type="project" value="UniProtKB-UniRule"/>
</dbReference>